<accession>A0AAY5KII7</accession>
<evidence type="ECO:0008006" key="8">
    <source>
        <dbReference type="Google" id="ProtNLM"/>
    </source>
</evidence>
<feature type="compositionally biased region" description="Polar residues" evidence="3">
    <location>
        <begin position="442"/>
        <end position="456"/>
    </location>
</feature>
<feature type="region of interest" description="Disordered" evidence="3">
    <location>
        <begin position="318"/>
        <end position="456"/>
    </location>
</feature>
<sequence>MKLSSIKEENKEQRGGKHPCPVSPFRIQMHTPGDPEDRPIRPAVKEREKSYEEFVEEQQNVDPDVNQISKQMFKMNTLCKQLESFKDSREARKVAEMRCFLKKGDGVSRIKKTKHRVQQKNQRRTSLSLSLQPRKVTSGSRQRRSSAPSLQLCDRSGPRAKALMITQRISPDLTESWEQTTPTATTEKDNRLNQLVRQERASVPRETEQSKATDDTASRADSKERQDILGVTSPNQLVRKPCVTYVGPSEEMATQNPMYPAIKHLVFKQCELKESHLVMQPFDSAPTQLKNLSQPTVKAQDLSIGFKTVNDHIVRVTDNKMSRTMDEESDSPFHKSNTSKSQSGSADVMSLPSLSSPSSDEDDHHPNSQCRQQPARPSPLFGHKDQNLDLSDGDYKSHAPSEAWESRPFRTDPMHAATPRRPSHHRHSSGSNSNGDTKLRHTNWNQTRPRPLNPQCTEQTSTWIDHSLGIQNRGTGSRSQCPSAELRASMARKVTSTIKDTLKSRHHHRSTCANQTSSKPHRVCLFGMKTQNNPDLLDIMKGEPETAMERLRKRMDQIVCDDREDQHSGGGSSFIHTKGRVLNNQLVPHKQHIDEAQDLRQQILALQEQFFQRECHWSKTHWRLQEQVEALTRENMQLLDKLNGPEPCHLVAGRSPNTITASYRGTGSTVSRDIHRGTSQRMREIRSSHSSISENPAPRRTPVVSFPSSKSEGLPNNDHPTKAKSTRDQVPPSIKDFSSHSGSSEGICHPGDHSLKQCRNFRDQRSFWSAENKTEVTDRQSRSATPKGQQTICSFESENRDHQNPGAMNGNSIHINNDLLEQTNNPGCKTEQLSSGSRIITFSNGTRKEISADQKSVTVTFFNGDVKHILVDGKVIYYFADAQTTHTTYPTGMEVLQFPNKQIEKHHPGGKREIVFPDQTIKYIYPDGKEESIFPDGTVVKLSETGVKTVEFNNGQREIHTSQYKRREYPDGTTKTVYCNGRQETKFPSGRVRIKDEKGSIIIDKK</sequence>
<dbReference type="InterPro" id="IPR047002">
    <property type="entry name" value="Tcp10_C_sf"/>
</dbReference>
<dbReference type="Pfam" id="PF07202">
    <property type="entry name" value="Tcp10_C"/>
    <property type="match status" value="3"/>
</dbReference>
<evidence type="ECO:0000256" key="1">
    <source>
        <dbReference type="ARBA" id="ARBA00005627"/>
    </source>
</evidence>
<evidence type="ECO:0000313" key="7">
    <source>
        <dbReference type="Proteomes" id="UP000265140"/>
    </source>
</evidence>
<evidence type="ECO:0000256" key="3">
    <source>
        <dbReference type="SAM" id="MobiDB-lite"/>
    </source>
</evidence>
<reference evidence="6" key="3">
    <citation type="submission" date="2025-09" db="UniProtKB">
        <authorList>
            <consortium name="Ensembl"/>
        </authorList>
    </citation>
    <scope>IDENTIFICATION</scope>
</reference>
<protein>
    <recommendedName>
        <fullName evidence="8">Centromere protein J C-terminal domain-containing protein</fullName>
    </recommendedName>
</protein>
<feature type="domain" description="Centromere protein J C-terminal" evidence="4">
    <location>
        <begin position="890"/>
        <end position="918"/>
    </location>
</feature>
<feature type="compositionally biased region" description="Polar residues" evidence="3">
    <location>
        <begin position="659"/>
        <end position="671"/>
    </location>
</feature>
<dbReference type="InterPro" id="IPR058029">
    <property type="entry name" value="Tubulin-bd_CENPJ"/>
</dbReference>
<feature type="compositionally biased region" description="Basic and acidic residues" evidence="3">
    <location>
        <begin position="1"/>
        <end position="15"/>
    </location>
</feature>
<dbReference type="AlphaFoldDB" id="A0AAY5KII7"/>
<dbReference type="InterPro" id="IPR009852">
    <property type="entry name" value="CENPJ_C_dom"/>
</dbReference>
<dbReference type="GO" id="GO:0060271">
    <property type="term" value="P:cilium assembly"/>
    <property type="evidence" value="ECO:0007669"/>
    <property type="project" value="TreeGrafter"/>
</dbReference>
<dbReference type="InterPro" id="IPR026581">
    <property type="entry name" value="TCP10L/CENPJ"/>
</dbReference>
<feature type="region of interest" description="Disordered" evidence="3">
    <location>
        <begin position="659"/>
        <end position="750"/>
    </location>
</feature>
<feature type="domain" description="Centromere protein J C-terminal" evidence="4">
    <location>
        <begin position="963"/>
        <end position="994"/>
    </location>
</feature>
<dbReference type="GO" id="GO:0015631">
    <property type="term" value="F:tubulin binding"/>
    <property type="evidence" value="ECO:0007669"/>
    <property type="project" value="TreeGrafter"/>
</dbReference>
<dbReference type="GO" id="GO:0005813">
    <property type="term" value="C:centrosome"/>
    <property type="evidence" value="ECO:0007669"/>
    <property type="project" value="TreeGrafter"/>
</dbReference>
<reference evidence="6" key="2">
    <citation type="submission" date="2025-08" db="UniProtKB">
        <authorList>
            <consortium name="Ensembl"/>
        </authorList>
    </citation>
    <scope>IDENTIFICATION</scope>
</reference>
<organism evidence="6 7">
    <name type="scientific">Esox lucius</name>
    <name type="common">Northern pike</name>
    <dbReference type="NCBI Taxonomy" id="8010"/>
    <lineage>
        <taxon>Eukaryota</taxon>
        <taxon>Metazoa</taxon>
        <taxon>Chordata</taxon>
        <taxon>Craniata</taxon>
        <taxon>Vertebrata</taxon>
        <taxon>Euteleostomi</taxon>
        <taxon>Actinopterygii</taxon>
        <taxon>Neopterygii</taxon>
        <taxon>Teleostei</taxon>
        <taxon>Protacanthopterygii</taxon>
        <taxon>Esociformes</taxon>
        <taxon>Esocidae</taxon>
        <taxon>Esox</taxon>
    </lineage>
</organism>
<feature type="region of interest" description="Disordered" evidence="3">
    <location>
        <begin position="110"/>
        <end position="229"/>
    </location>
</feature>
<feature type="compositionally biased region" description="Basic and acidic residues" evidence="3">
    <location>
        <begin position="186"/>
        <end position="227"/>
    </location>
</feature>
<keyword evidence="2" id="KW-0175">Coiled coil</keyword>
<evidence type="ECO:0000313" key="6">
    <source>
        <dbReference type="Ensembl" id="ENSELUP00000088799.1"/>
    </source>
</evidence>
<dbReference type="Pfam" id="PF25779">
    <property type="entry name" value="Tubulin-bind_CPAP"/>
    <property type="match status" value="1"/>
</dbReference>
<comment type="similarity">
    <text evidence="1">Belongs to the TCP10 family.</text>
</comment>
<dbReference type="Gene3D" id="2.60.450.20">
    <property type="match status" value="1"/>
</dbReference>
<feature type="compositionally biased region" description="Basic residues" evidence="3">
    <location>
        <begin position="110"/>
        <end position="123"/>
    </location>
</feature>
<feature type="compositionally biased region" description="Basic and acidic residues" evidence="3">
    <location>
        <begin position="382"/>
        <end position="413"/>
    </location>
</feature>
<dbReference type="GeneID" id="105009292"/>
<feature type="region of interest" description="Disordered" evidence="3">
    <location>
        <begin position="1"/>
        <end position="63"/>
    </location>
</feature>
<feature type="compositionally biased region" description="Basic and acidic residues" evidence="3">
    <location>
        <begin position="33"/>
        <end position="52"/>
    </location>
</feature>
<dbReference type="Ensembl" id="ENSELUT00000042489.3">
    <property type="protein sequence ID" value="ENSELUP00000088799.1"/>
    <property type="gene ID" value="ENSELUG00000021882.3"/>
</dbReference>
<name>A0AAY5KII7_ESOLU</name>
<dbReference type="RefSeq" id="XP_019911859.2">
    <property type="nucleotide sequence ID" value="XM_020056300.2"/>
</dbReference>
<feature type="compositionally biased region" description="Polar residues" evidence="3">
    <location>
        <begin position="176"/>
        <end position="185"/>
    </location>
</feature>
<dbReference type="GO" id="GO:0005814">
    <property type="term" value="C:centriole"/>
    <property type="evidence" value="ECO:0007669"/>
    <property type="project" value="TreeGrafter"/>
</dbReference>
<feature type="coiled-coil region" evidence="2">
    <location>
        <begin position="589"/>
        <end position="641"/>
    </location>
</feature>
<feature type="domain" description="Centromere protein J C-terminal" evidence="4">
    <location>
        <begin position="926"/>
        <end position="960"/>
    </location>
</feature>
<evidence type="ECO:0000259" key="5">
    <source>
        <dbReference type="Pfam" id="PF25779"/>
    </source>
</evidence>
<feature type="compositionally biased region" description="Polar residues" evidence="3">
    <location>
        <begin position="124"/>
        <end position="149"/>
    </location>
</feature>
<dbReference type="PANTHER" id="PTHR10331">
    <property type="entry name" value="T COMPLEX PROTEIN 10"/>
    <property type="match status" value="1"/>
</dbReference>
<evidence type="ECO:0000259" key="4">
    <source>
        <dbReference type="Pfam" id="PF07202"/>
    </source>
</evidence>
<evidence type="ECO:0000256" key="2">
    <source>
        <dbReference type="SAM" id="Coils"/>
    </source>
</evidence>
<dbReference type="GO" id="GO:0061511">
    <property type="term" value="P:centriole elongation"/>
    <property type="evidence" value="ECO:0007669"/>
    <property type="project" value="TreeGrafter"/>
</dbReference>
<dbReference type="PANTHER" id="PTHR10331:SF28">
    <property type="entry name" value="CENTROMERE PROTEIN J-LIKE"/>
    <property type="match status" value="1"/>
</dbReference>
<dbReference type="Proteomes" id="UP000265140">
    <property type="component" value="Chromosome 18"/>
</dbReference>
<dbReference type="GeneTree" id="ENSGT00530000063927"/>
<proteinExistence type="inferred from homology"/>
<feature type="domain" description="CENPJ tubulin-binding region" evidence="5">
    <location>
        <begin position="35"/>
        <end position="112"/>
    </location>
</feature>
<feature type="compositionally biased region" description="Basic and acidic residues" evidence="3">
    <location>
        <begin position="672"/>
        <end position="687"/>
    </location>
</feature>
<reference evidence="6 7" key="1">
    <citation type="submission" date="2020-02" db="EMBL/GenBank/DDBJ databases">
        <title>Esox lucius (northern pike) genome, fEsoLuc1, primary haplotype.</title>
        <authorList>
            <person name="Myers G."/>
            <person name="Karagic N."/>
            <person name="Meyer A."/>
            <person name="Pippel M."/>
            <person name="Reichard M."/>
            <person name="Winkler S."/>
            <person name="Tracey A."/>
            <person name="Sims Y."/>
            <person name="Howe K."/>
            <person name="Rhie A."/>
            <person name="Formenti G."/>
            <person name="Durbin R."/>
            <person name="Fedrigo O."/>
            <person name="Jarvis E.D."/>
        </authorList>
    </citation>
    <scope>NUCLEOTIDE SEQUENCE [LARGE SCALE GENOMIC DNA]</scope>
</reference>
<keyword evidence="7" id="KW-1185">Reference proteome</keyword>
<feature type="compositionally biased region" description="Polar residues" evidence="3">
    <location>
        <begin position="334"/>
        <end position="345"/>
    </location>
</feature>